<feature type="compositionally biased region" description="Basic and acidic residues" evidence="3">
    <location>
        <begin position="705"/>
        <end position="719"/>
    </location>
</feature>
<dbReference type="InterPro" id="IPR035979">
    <property type="entry name" value="RBD_domain_sf"/>
</dbReference>
<keyword evidence="6" id="KW-1185">Reference proteome</keyword>
<dbReference type="Proteomes" id="UP000694381">
    <property type="component" value="Unassembled WGS sequence"/>
</dbReference>
<dbReference type="SUPFAM" id="SSF54928">
    <property type="entry name" value="RNA-binding domain, RBD"/>
    <property type="match status" value="1"/>
</dbReference>
<feature type="region of interest" description="Disordered" evidence="3">
    <location>
        <begin position="1"/>
        <end position="38"/>
    </location>
</feature>
<feature type="domain" description="RRM" evidence="4">
    <location>
        <begin position="793"/>
        <end position="867"/>
    </location>
</feature>
<dbReference type="AlphaFoldDB" id="A0A8C6RBR3"/>
<proteinExistence type="predicted"/>
<feature type="region of interest" description="Disordered" evidence="3">
    <location>
        <begin position="895"/>
        <end position="926"/>
    </location>
</feature>
<dbReference type="GO" id="GO:0071013">
    <property type="term" value="C:catalytic step 2 spliceosome"/>
    <property type="evidence" value="ECO:0007669"/>
    <property type="project" value="TreeGrafter"/>
</dbReference>
<reference evidence="5" key="1">
    <citation type="submission" date="2025-08" db="UniProtKB">
        <authorList>
            <consortium name="Ensembl"/>
        </authorList>
    </citation>
    <scope>IDENTIFICATION</scope>
</reference>
<dbReference type="GO" id="GO:0045171">
    <property type="term" value="C:intercellular bridge"/>
    <property type="evidence" value="ECO:0007669"/>
    <property type="project" value="Ensembl"/>
</dbReference>
<evidence type="ECO:0000256" key="2">
    <source>
        <dbReference type="PROSITE-ProRule" id="PRU00176"/>
    </source>
</evidence>
<feature type="compositionally biased region" description="Basic and acidic residues" evidence="3">
    <location>
        <begin position="911"/>
        <end position="926"/>
    </location>
</feature>
<dbReference type="GO" id="GO:0005737">
    <property type="term" value="C:cytoplasm"/>
    <property type="evidence" value="ECO:0007669"/>
    <property type="project" value="Ensembl"/>
</dbReference>
<dbReference type="InterPro" id="IPR056870">
    <property type="entry name" value="TTC3/DZIP3/RBM44-like_helical"/>
</dbReference>
<feature type="compositionally biased region" description="Basic and acidic residues" evidence="3">
    <location>
        <begin position="22"/>
        <end position="34"/>
    </location>
</feature>
<evidence type="ECO:0000256" key="1">
    <source>
        <dbReference type="ARBA" id="ARBA00022884"/>
    </source>
</evidence>
<name>A0A8C6RBR3_NANGA</name>
<accession>A0A8C6RBR3</accession>
<sequence>MQATVMVETDPGKSYHRNGRNLQKDKPSNPKKDNFLSSSGCNEVKLTFPDDEWDSLALGPRTNDDKINSVDKTDLMEPSFSVNQDTNTESAFSQSSEFEDGIDCAFLNETYSIHYSESKLKNENLTRLCSELHPNMHKSEEVFFNILEPQGHNGIGFEITHKTAEDVQKNDTDDSQQEYHSAQQEYHSAHNYLSFDQAKALSISNLYADELEISGYEVKCVSDLEDSHAKLESGPVTSLDSLNGFAQDCPPGAFKFQDSDMLKEHHGPKHGKGKQQELSLPCHAALDDFVQRRTSLLHPQKPLNTKIYAEEKSSQTTESKGFCGDGIVKNRSLQHLESPGTLPQADKDYQTCGSSIFDDSVISLCGSSQYKSLQSTPNPAFGFSPMLPRIAITDKQAGVEDSSPQLLKSSAIGKTCSHALKETCLQSLPDAASCTVTVNQMLDVTSRATSARSSVMSLPSNTERMRVSKNRPDDWQCERRSVACSTDWSCNRDCADVRMAIPKGLGRSLSADCLKPNGNPLNETFLELRKTSATTDVKKYPEREFQLCEEMDLPSKCCQKAKERAVKAEMHLLNVCYQMCHHHCCDIYKLVMGNRAGLNRNLPSDFAKKELGSALLSVWGDLKVRYMNLKEKIQKGVPLEELPPLSVESKLLSAFSTFASKLIKEESRDFSGADSDLDNQSVPDVDVSLSLKKTLSQMTVLSDSSHPKQDKSPKKDGLRNGDINIDQLRLDDKRKYTSVLFQTAHEEWFDAKEKLMGADVSGIQDSLLEQSRWSPKFPLEMKTVELLKRDKGFLIHLGGLCSSVSEADLWSHFQKYQVSEVSIFDSPTNYRYASLAFTNNNDAKMAVKEMNGIEINGKSVTVRLVKTPGEYTARLCAKSGNKVSLNHLEKNTNKEGISVSSVPRLPKTRPRRLESEQDREFSSLDQEGVKKNCKQIDSIRLLPEIPVQPIPPNTLNLRSFTKITKRLAELHPEVSRDRIINALQEVRVNHKGFLNGLSISAIVEMTSSFLRNSVSH</sequence>
<dbReference type="Pfam" id="PF24905">
    <property type="entry name" value="TTC3_9th"/>
    <property type="match status" value="1"/>
</dbReference>
<dbReference type="PANTHER" id="PTHR48026:SF8">
    <property type="entry name" value="RNA-BINDING PROTEIN 44"/>
    <property type="match status" value="1"/>
</dbReference>
<dbReference type="SMART" id="SM00360">
    <property type="entry name" value="RRM"/>
    <property type="match status" value="1"/>
</dbReference>
<dbReference type="Ensembl" id="ENSNGAT00000022107.1">
    <property type="protein sequence ID" value="ENSNGAP00000016488.1"/>
    <property type="gene ID" value="ENSNGAG00000017208.1"/>
</dbReference>
<dbReference type="Pfam" id="PF00076">
    <property type="entry name" value="RRM_1"/>
    <property type="match status" value="1"/>
</dbReference>
<protein>
    <submittedName>
        <fullName evidence="5">RNA binding motif protein 44</fullName>
    </submittedName>
</protein>
<dbReference type="GO" id="GO:0003730">
    <property type="term" value="F:mRNA 3'-UTR binding"/>
    <property type="evidence" value="ECO:0007669"/>
    <property type="project" value="TreeGrafter"/>
</dbReference>
<dbReference type="PROSITE" id="PS50102">
    <property type="entry name" value="RRM"/>
    <property type="match status" value="1"/>
</dbReference>
<gene>
    <name evidence="5" type="primary">Rbm44</name>
</gene>
<keyword evidence="1 2" id="KW-0694">RNA-binding</keyword>
<dbReference type="GeneTree" id="ENSGT00390000016508"/>
<dbReference type="PANTHER" id="PTHR48026">
    <property type="entry name" value="HOMOLOGOUS TO DROSOPHILA SQD (SQUID) PROTEIN"/>
    <property type="match status" value="1"/>
</dbReference>
<dbReference type="Gene3D" id="3.30.70.330">
    <property type="match status" value="1"/>
</dbReference>
<dbReference type="OMA" id="EVRINHK"/>
<feature type="region of interest" description="Disordered" evidence="3">
    <location>
        <begin position="698"/>
        <end position="723"/>
    </location>
</feature>
<evidence type="ECO:0000256" key="3">
    <source>
        <dbReference type="SAM" id="MobiDB-lite"/>
    </source>
</evidence>
<dbReference type="GO" id="GO:0000398">
    <property type="term" value="P:mRNA splicing, via spliceosome"/>
    <property type="evidence" value="ECO:0007669"/>
    <property type="project" value="TreeGrafter"/>
</dbReference>
<dbReference type="InterPro" id="IPR000504">
    <property type="entry name" value="RRM_dom"/>
</dbReference>
<dbReference type="InterPro" id="IPR012677">
    <property type="entry name" value="Nucleotide-bd_a/b_plait_sf"/>
</dbReference>
<reference evidence="5" key="2">
    <citation type="submission" date="2025-09" db="UniProtKB">
        <authorList>
            <consortium name="Ensembl"/>
        </authorList>
    </citation>
    <scope>IDENTIFICATION</scope>
</reference>
<evidence type="ECO:0000313" key="6">
    <source>
        <dbReference type="Proteomes" id="UP000694381"/>
    </source>
</evidence>
<organism evidence="5 6">
    <name type="scientific">Nannospalax galili</name>
    <name type="common">Northern Israeli blind subterranean mole rat</name>
    <name type="synonym">Spalax galili</name>
    <dbReference type="NCBI Taxonomy" id="1026970"/>
    <lineage>
        <taxon>Eukaryota</taxon>
        <taxon>Metazoa</taxon>
        <taxon>Chordata</taxon>
        <taxon>Craniata</taxon>
        <taxon>Vertebrata</taxon>
        <taxon>Euteleostomi</taxon>
        <taxon>Mammalia</taxon>
        <taxon>Eutheria</taxon>
        <taxon>Euarchontoglires</taxon>
        <taxon>Glires</taxon>
        <taxon>Rodentia</taxon>
        <taxon>Myomorpha</taxon>
        <taxon>Muroidea</taxon>
        <taxon>Spalacidae</taxon>
        <taxon>Spalacinae</taxon>
        <taxon>Nannospalax</taxon>
    </lineage>
</organism>
<evidence type="ECO:0000259" key="4">
    <source>
        <dbReference type="PROSITE" id="PS50102"/>
    </source>
</evidence>
<evidence type="ECO:0000313" key="5">
    <source>
        <dbReference type="Ensembl" id="ENSNGAP00000016488.1"/>
    </source>
</evidence>
<dbReference type="GO" id="GO:0042803">
    <property type="term" value="F:protein homodimerization activity"/>
    <property type="evidence" value="ECO:0007669"/>
    <property type="project" value="Ensembl"/>
</dbReference>